<gene>
    <name evidence="1" type="ORF">OHU35_40960</name>
</gene>
<sequence length="41" mass="4306">MKLRPLEAGDDHGVIRVFVQAEEAEIGRDAEAGGAGLRTGL</sequence>
<reference evidence="1 2" key="1">
    <citation type="submission" date="2022-10" db="EMBL/GenBank/DDBJ databases">
        <title>The complete genomes of actinobacterial strains from the NBC collection.</title>
        <authorList>
            <person name="Joergensen T.S."/>
            <person name="Alvarez Arevalo M."/>
            <person name="Sterndorff E.B."/>
            <person name="Faurdal D."/>
            <person name="Vuksanovic O."/>
            <person name="Mourched A.-S."/>
            <person name="Charusanti P."/>
            <person name="Shaw S."/>
            <person name="Blin K."/>
            <person name="Weber T."/>
        </authorList>
    </citation>
    <scope>NUCLEOTIDE SEQUENCE [LARGE SCALE GENOMIC DNA]</scope>
    <source>
        <strain evidence="1 2">NBC_00017</strain>
    </source>
</reference>
<evidence type="ECO:0000313" key="1">
    <source>
        <dbReference type="EMBL" id="WTW32069.1"/>
    </source>
</evidence>
<evidence type="ECO:0008006" key="3">
    <source>
        <dbReference type="Google" id="ProtNLM"/>
    </source>
</evidence>
<organism evidence="1 2">
    <name type="scientific">Streptomyces purpurascens</name>
    <dbReference type="NCBI Taxonomy" id="1924"/>
    <lineage>
        <taxon>Bacteria</taxon>
        <taxon>Bacillati</taxon>
        <taxon>Actinomycetota</taxon>
        <taxon>Actinomycetes</taxon>
        <taxon>Kitasatosporales</taxon>
        <taxon>Streptomycetaceae</taxon>
        <taxon>Streptomyces</taxon>
    </lineage>
</organism>
<dbReference type="EMBL" id="CP108341">
    <property type="protein sequence ID" value="WTW32069.1"/>
    <property type="molecule type" value="Genomic_DNA"/>
</dbReference>
<evidence type="ECO:0000313" key="2">
    <source>
        <dbReference type="Proteomes" id="UP001621512"/>
    </source>
</evidence>
<proteinExistence type="predicted"/>
<dbReference type="RefSeq" id="WP_405509060.1">
    <property type="nucleotide sequence ID" value="NZ_CP108341.1"/>
</dbReference>
<protein>
    <recommendedName>
        <fullName evidence="3">Acetyltransferase</fullName>
    </recommendedName>
</protein>
<accession>A0ABZ1MY52</accession>
<keyword evidence="2" id="KW-1185">Reference proteome</keyword>
<dbReference type="Proteomes" id="UP001621512">
    <property type="component" value="Chromosome"/>
</dbReference>
<name>A0ABZ1MY52_STREF</name>